<evidence type="ECO:0000313" key="4">
    <source>
        <dbReference type="EMBL" id="GAA3242186.1"/>
    </source>
</evidence>
<dbReference type="Pfam" id="PF12458">
    <property type="entry name" value="DUF3686"/>
    <property type="match status" value="1"/>
</dbReference>
<dbReference type="RefSeq" id="WP_344839656.1">
    <property type="nucleotide sequence ID" value="NZ_BAAAUV010000049.1"/>
</dbReference>
<comment type="caution">
    <text evidence="4">The sequence shown here is derived from an EMBL/GenBank/DDBJ whole genome shotgun (WGS) entry which is preliminary data.</text>
</comment>
<dbReference type="Proteomes" id="UP001501237">
    <property type="component" value="Unassembled WGS sequence"/>
</dbReference>
<dbReference type="InterPro" id="IPR027417">
    <property type="entry name" value="P-loop_NTPase"/>
</dbReference>
<evidence type="ECO:0000259" key="2">
    <source>
        <dbReference type="Pfam" id="PF12458"/>
    </source>
</evidence>
<dbReference type="InterPro" id="IPR057224">
    <property type="entry name" value="DUF7902"/>
</dbReference>
<protein>
    <submittedName>
        <fullName evidence="4">DNA repair ATPase</fullName>
    </submittedName>
</protein>
<proteinExistence type="predicted"/>
<evidence type="ECO:0000259" key="3">
    <source>
        <dbReference type="Pfam" id="PF25472"/>
    </source>
</evidence>
<feature type="domain" description="ATPase dynein-related AAA" evidence="1">
    <location>
        <begin position="1155"/>
        <end position="1292"/>
    </location>
</feature>
<dbReference type="Pfam" id="PF25472">
    <property type="entry name" value="DUF7902"/>
    <property type="match status" value="1"/>
</dbReference>
<dbReference type="EMBL" id="BAAAUV010000049">
    <property type="protein sequence ID" value="GAA3242186.1"/>
    <property type="molecule type" value="Genomic_DNA"/>
</dbReference>
<organism evidence="4 5">
    <name type="scientific">Actinocorallia longicatena</name>
    <dbReference type="NCBI Taxonomy" id="111803"/>
    <lineage>
        <taxon>Bacteria</taxon>
        <taxon>Bacillati</taxon>
        <taxon>Actinomycetota</taxon>
        <taxon>Actinomycetes</taxon>
        <taxon>Streptosporangiales</taxon>
        <taxon>Thermomonosporaceae</taxon>
        <taxon>Actinocorallia</taxon>
    </lineage>
</organism>
<name>A0ABP6QMA8_9ACTN</name>
<gene>
    <name evidence="4" type="ORF">GCM10010468_79760</name>
</gene>
<sequence>MLRDRLAAGAAELSRRAAGLNTDRLAVFGGGDLALTASARLTTGSCVPRDLAVFRGGLLFGANGADGRCVLLRCSRDLTVAEPLAEDAADRDLAELYRYYRDTRLLQLRRVDGRLLAVFQTGLEALYDTRVLRWNPDDSYRDNLGDPDHVYPPPYDFAWTETGREDRIGVSGTEEIVAVGPVTVGTAGRLTVSLGATVHTEEVAEPLQSLADAEILHAAIGPLTLLRIRPYKEEAWRHLVCNTLTGTIRRLDGIGSACLTLPSGQGVIFPGGYCLATGGMRTFAVPADGMEYERTIRSANGEDVLYVFHERISGRYLLMPYNLIGEAAATPLTCDGYALFDDDGTLAVLRADSAEPARAHTVQLWRTPFLAVEPPPRGDGPLERIGNADLVHGIADLFSLARLAAEGVGLAAVAEACSRAADRYHWLDGLGLLETVREIGECAERTLAEAARVAVLTEQAAGRLDEAAARGAALLRREPPGAAPAWGGAPGPPRLERGRLAALAEVRFLDTGRLDALGAVLEEESEALAGRAVGFFRRPEAFTGYHAELVRLTGEAAGIGTAAEAGPLRERLAGQTDGLEIVVTAVGGLEAGDATVRTEILTRLAEIMAAVNRARATLDARARELTAAEHAAAYTAESALLGQAVAGALAVADTPERCDEQLVRLLPRLDDLDARFPERAEELAAERDGVYEALTARKQVLLEEWARRADRLAAAAERVLDGVARRCSALETPEEIDACFAADPTVRRVRAIAAELRRLGAEVRATELTGRLDAVRTEAHRTLRDRRDLGDGRTLRLGAHSFEINTQRPELTLIPSEGALTFTITGTGYRSPAEDPGLAGTERFWDQPLVSESPSVYRAEYLAATLLASGTGVEDALTDRYDEGYERGVHDHDAALVLGALHRLSAGADLLRYPAEARADAQRHWAALPAETAAGLRARALSLARAGARFGGVPAELAELAGRLEREIGGHRLSGEYLVAELSREEFAFVTSESALRLTEAFRRAAGDDGREGEAAAWLTAYVRGTGSGEEDLAEAIAVETCPELPRRESSAGLTVTVDGLLGVHPRIRDGRLELRLDEFLARTGEFAAERVPAYRAYQRTRAELVAAERDRLRLERFRPQVMGSFVRNSLIDRVYLPLAGDALARQFGAAGGLLLLVSPPGYGKSTLIEYLAARLGLVFVKVNATALGRDVVSLDPAQAPDAVAREELEKINFAFELGSNTMLYLDDVQHCSAAFLEKFVPLCDATRRVEGTWRGRPRTYDLRGRRFAVCMSGNPYTEHGDRFELPGMLASRADVHDLGALLSGREDLFALSYLENVQAANEVLAPYPREDLPVLVRLARGEPADPGGLTGGPGAEALSRTIEVLRHLLHVQEVLLKVDQAYVSSALRPDEPPFRLQGSYRDMNRLASRIVPAMTRREVDALLDAHYRAEAQTLGPDAEPGLLRLAELRGSLTEEERARWTALRAAHHAPADPLTLIASRLAALEGTLSRLLRHD</sequence>
<dbReference type="Pfam" id="PF07728">
    <property type="entry name" value="AAA_5"/>
    <property type="match status" value="1"/>
</dbReference>
<evidence type="ECO:0000313" key="5">
    <source>
        <dbReference type="Proteomes" id="UP001501237"/>
    </source>
</evidence>
<keyword evidence="5" id="KW-1185">Reference proteome</keyword>
<reference evidence="5" key="1">
    <citation type="journal article" date="2019" name="Int. J. Syst. Evol. Microbiol.">
        <title>The Global Catalogue of Microorganisms (GCM) 10K type strain sequencing project: providing services to taxonomists for standard genome sequencing and annotation.</title>
        <authorList>
            <consortium name="The Broad Institute Genomics Platform"/>
            <consortium name="The Broad Institute Genome Sequencing Center for Infectious Disease"/>
            <person name="Wu L."/>
            <person name="Ma J."/>
        </authorList>
    </citation>
    <scope>NUCLEOTIDE SEQUENCE [LARGE SCALE GENOMIC DNA]</scope>
    <source>
        <strain evidence="5">JCM 9377</strain>
    </source>
</reference>
<dbReference type="Gene3D" id="3.40.50.300">
    <property type="entry name" value="P-loop containing nucleotide triphosphate hydrolases"/>
    <property type="match status" value="1"/>
</dbReference>
<feature type="domain" description="DUF7902" evidence="3">
    <location>
        <begin position="540"/>
        <end position="624"/>
    </location>
</feature>
<dbReference type="InterPro" id="IPR020958">
    <property type="entry name" value="DUF3686"/>
</dbReference>
<dbReference type="InterPro" id="IPR011704">
    <property type="entry name" value="ATPase_dyneun-rel_AAA"/>
</dbReference>
<dbReference type="SUPFAM" id="SSF52540">
    <property type="entry name" value="P-loop containing nucleoside triphosphate hydrolases"/>
    <property type="match status" value="1"/>
</dbReference>
<evidence type="ECO:0000259" key="1">
    <source>
        <dbReference type="Pfam" id="PF07728"/>
    </source>
</evidence>
<accession>A0ABP6QMA8</accession>
<feature type="domain" description="DUF3686" evidence="2">
    <location>
        <begin position="12"/>
        <end position="425"/>
    </location>
</feature>